<feature type="compositionally biased region" description="Basic residues" evidence="1">
    <location>
        <begin position="82"/>
        <end position="94"/>
    </location>
</feature>
<dbReference type="RefSeq" id="XP_003890228.1">
    <property type="nucleotide sequence ID" value="XM_003890179.1"/>
</dbReference>
<dbReference type="AlphaFoldDB" id="H6QQI2"/>
<dbReference type="OrthoDB" id="2510313at2759"/>
<feature type="region of interest" description="Disordered" evidence="1">
    <location>
        <begin position="25"/>
        <end position="104"/>
    </location>
</feature>
<dbReference type="Proteomes" id="UP000008783">
    <property type="component" value="Unassembled WGS sequence"/>
</dbReference>
<accession>H6QQI2</accession>
<evidence type="ECO:0000313" key="2">
    <source>
        <dbReference type="EMBL" id="EHS62682.1"/>
    </source>
</evidence>
<dbReference type="HOGENOM" id="CLU_1982640_0_0_1"/>
<dbReference type="VEuPathDB" id="FungiDB:PGTG_21190"/>
<dbReference type="EMBL" id="DS178272">
    <property type="protein sequence ID" value="EHS62682.1"/>
    <property type="molecule type" value="Genomic_DNA"/>
</dbReference>
<keyword evidence="3" id="KW-1185">Reference proteome</keyword>
<reference evidence="3" key="1">
    <citation type="journal article" date="2011" name="Proc. Natl. Acad. Sci. U.S.A.">
        <title>Obligate biotrophy features unraveled by the genomic analysis of rust fungi.</title>
        <authorList>
            <person name="Duplessis S."/>
            <person name="Cuomo C.A."/>
            <person name="Lin Y.-C."/>
            <person name="Aerts A."/>
            <person name="Tisserant E."/>
            <person name="Veneault-Fourrey C."/>
            <person name="Joly D.L."/>
            <person name="Hacquard S."/>
            <person name="Amselem J."/>
            <person name="Cantarel B.L."/>
            <person name="Chiu R."/>
            <person name="Coutinho P.M."/>
            <person name="Feau N."/>
            <person name="Field M."/>
            <person name="Frey P."/>
            <person name="Gelhaye E."/>
            <person name="Goldberg J."/>
            <person name="Grabherr M.G."/>
            <person name="Kodira C.D."/>
            <person name="Kohler A."/>
            <person name="Kuees U."/>
            <person name="Lindquist E.A."/>
            <person name="Lucas S.M."/>
            <person name="Mago R."/>
            <person name="Mauceli E."/>
            <person name="Morin E."/>
            <person name="Murat C."/>
            <person name="Pangilinan J.L."/>
            <person name="Park R."/>
            <person name="Pearson M."/>
            <person name="Quesneville H."/>
            <person name="Rouhier N."/>
            <person name="Sakthikumar S."/>
            <person name="Salamov A.A."/>
            <person name="Schmutz J."/>
            <person name="Selles B."/>
            <person name="Shapiro H."/>
            <person name="Tanguay P."/>
            <person name="Tuskan G.A."/>
            <person name="Henrissat B."/>
            <person name="Van de Peer Y."/>
            <person name="Rouze P."/>
            <person name="Ellis J.G."/>
            <person name="Dodds P.N."/>
            <person name="Schein J.E."/>
            <person name="Zhong S."/>
            <person name="Hamelin R.C."/>
            <person name="Grigoriev I.V."/>
            <person name="Szabo L.J."/>
            <person name="Martin F."/>
        </authorList>
    </citation>
    <scope>NUCLEOTIDE SEQUENCE [LARGE SCALE GENOMIC DNA]</scope>
    <source>
        <strain evidence="3">CRL 75-36-700-3 / race SCCL</strain>
    </source>
</reference>
<proteinExistence type="predicted"/>
<evidence type="ECO:0000313" key="3">
    <source>
        <dbReference type="Proteomes" id="UP000008783"/>
    </source>
</evidence>
<organism evidence="2 3">
    <name type="scientific">Puccinia graminis f. sp. tritici (strain CRL 75-36-700-3 / race SCCL)</name>
    <name type="common">Black stem rust fungus</name>
    <dbReference type="NCBI Taxonomy" id="418459"/>
    <lineage>
        <taxon>Eukaryota</taxon>
        <taxon>Fungi</taxon>
        <taxon>Dikarya</taxon>
        <taxon>Basidiomycota</taxon>
        <taxon>Pucciniomycotina</taxon>
        <taxon>Pucciniomycetes</taxon>
        <taxon>Pucciniales</taxon>
        <taxon>Pucciniaceae</taxon>
        <taxon>Puccinia</taxon>
    </lineage>
</organism>
<feature type="compositionally biased region" description="Low complexity" evidence="1">
    <location>
        <begin position="95"/>
        <end position="104"/>
    </location>
</feature>
<gene>
    <name evidence="2" type="ORF">PGTG_21190</name>
</gene>
<dbReference type="KEGG" id="pgr:PGTG_21190"/>
<protein>
    <submittedName>
        <fullName evidence="2">Uncharacterized protein</fullName>
    </submittedName>
</protein>
<dbReference type="GeneID" id="13541229"/>
<name>H6QQI2_PUCGT</name>
<evidence type="ECO:0000256" key="1">
    <source>
        <dbReference type="SAM" id="MobiDB-lite"/>
    </source>
</evidence>
<sequence length="126" mass="13941">MRFRFMKDRRKWTAPLHSPGCCTTMYSAPTDPRRRRSLAGDDHPAHTHTANTLSLSRKTHSGRPLIIPHCPTMPNQSTALSSRKKQKTRYHRQSPTKTPVPAATAARTATILSSDFLPAAPATTAP</sequence>
<dbReference type="InParanoid" id="H6QQI2"/>